<gene>
    <name evidence="9" type="ORF">BN46_0097</name>
    <name evidence="10" type="ORF">HMPREF9719_00474</name>
</gene>
<protein>
    <submittedName>
        <fullName evidence="9">Putative membrane protein</fullName>
    </submittedName>
</protein>
<feature type="transmembrane region" description="Helical" evidence="8">
    <location>
        <begin position="76"/>
        <end position="93"/>
    </location>
</feature>
<dbReference type="PANTHER" id="PTHR36122:SF2">
    <property type="entry name" value="NICOTINAMIDE RIBOSIDE TRANSPORTER PNUC"/>
    <property type="match status" value="1"/>
</dbReference>
<dbReference type="eggNOG" id="COG3201">
    <property type="taxonomic scope" value="Bacteria"/>
</dbReference>
<evidence type="ECO:0000256" key="5">
    <source>
        <dbReference type="ARBA" id="ARBA00022692"/>
    </source>
</evidence>
<dbReference type="STRING" id="29321.AAV33_07630"/>
<dbReference type="PANTHER" id="PTHR36122">
    <property type="entry name" value="NICOTINAMIDE RIBOSIDE TRANSPORTER PNUC"/>
    <property type="match status" value="1"/>
</dbReference>
<evidence type="ECO:0000313" key="10">
    <source>
        <dbReference type="EMBL" id="EJZ82593.1"/>
    </source>
</evidence>
<dbReference type="RefSeq" id="WP_004600364.1">
    <property type="nucleotide sequence ID" value="NZ_HF541865.1"/>
</dbReference>
<comment type="caution">
    <text evidence="9">The sequence shown here is derived from an EMBL/GenBank/DDBJ whole genome shotgun (WGS) entry which is preliminary data.</text>
</comment>
<proteinExistence type="inferred from homology"/>
<dbReference type="EMBL" id="CAJZ01000010">
    <property type="protein sequence ID" value="CCI82850.1"/>
    <property type="molecule type" value="Genomic_DNA"/>
</dbReference>
<keyword evidence="4" id="KW-1003">Cell membrane</keyword>
<evidence type="ECO:0000256" key="3">
    <source>
        <dbReference type="ARBA" id="ARBA00022448"/>
    </source>
</evidence>
<keyword evidence="11" id="KW-1185">Reference proteome</keyword>
<name>I7KIB7_9CORY</name>
<dbReference type="OrthoDB" id="9791248at2"/>
<dbReference type="InterPro" id="IPR006419">
    <property type="entry name" value="NMN_transpt_PnuC"/>
</dbReference>
<evidence type="ECO:0000313" key="11">
    <source>
        <dbReference type="Proteomes" id="UP000006078"/>
    </source>
</evidence>
<evidence type="ECO:0000256" key="1">
    <source>
        <dbReference type="ARBA" id="ARBA00004651"/>
    </source>
</evidence>
<sequence>MDFFTELLDAKIEIGDTEILWREIVGNGFGLASAIGGMRRSVWAWPVGIVGNVLLFTVFLGGVFNTPQNLDLYGQAGRQVMFLIVSVYGWVTWRRARDRGVREPEGTDPSRSIVSEPAETREAVQPHWASARERVGMVVVAILGTALCTWIFDALGSWGPLADAWIFTGSLLATFGMAKGWTEFWLIWIGVDVAGVPLLLAAGYYPSAALYIVYAAFVIWGFVTWLRVQRRDQAAEASETHPAQEASCR</sequence>
<evidence type="ECO:0000256" key="8">
    <source>
        <dbReference type="SAM" id="Phobius"/>
    </source>
</evidence>
<dbReference type="GO" id="GO:0034257">
    <property type="term" value="F:nicotinamide riboside transmembrane transporter activity"/>
    <property type="evidence" value="ECO:0007669"/>
    <property type="project" value="InterPro"/>
</dbReference>
<keyword evidence="7 8" id="KW-0472">Membrane</keyword>
<feature type="transmembrane region" description="Helical" evidence="8">
    <location>
        <begin position="158"/>
        <end position="178"/>
    </location>
</feature>
<feature type="transmembrane region" description="Helical" evidence="8">
    <location>
        <begin position="211"/>
        <end position="228"/>
    </location>
</feature>
<feature type="transmembrane region" description="Helical" evidence="8">
    <location>
        <begin position="42"/>
        <end position="64"/>
    </location>
</feature>
<feature type="transmembrane region" description="Helical" evidence="8">
    <location>
        <begin position="185"/>
        <end position="205"/>
    </location>
</feature>
<keyword evidence="6 8" id="KW-1133">Transmembrane helix</keyword>
<evidence type="ECO:0000256" key="7">
    <source>
        <dbReference type="ARBA" id="ARBA00023136"/>
    </source>
</evidence>
<dbReference type="Proteomes" id="UP000006078">
    <property type="component" value="Unassembled WGS sequence"/>
</dbReference>
<dbReference type="Proteomes" id="UP000011016">
    <property type="component" value="Unassembled WGS sequence"/>
</dbReference>
<evidence type="ECO:0000313" key="12">
    <source>
        <dbReference type="Proteomes" id="UP000011016"/>
    </source>
</evidence>
<evidence type="ECO:0000256" key="6">
    <source>
        <dbReference type="ARBA" id="ARBA00022989"/>
    </source>
</evidence>
<keyword evidence="3" id="KW-0813">Transport</keyword>
<dbReference type="EMBL" id="AHAE01000027">
    <property type="protein sequence ID" value="EJZ82593.1"/>
    <property type="molecule type" value="Genomic_DNA"/>
</dbReference>
<dbReference type="PATRIC" id="fig|883169.3.peg.446"/>
<dbReference type="GO" id="GO:0005886">
    <property type="term" value="C:plasma membrane"/>
    <property type="evidence" value="ECO:0007669"/>
    <property type="project" value="UniProtKB-SubCell"/>
</dbReference>
<dbReference type="HOGENOM" id="CLU_076589_0_0_11"/>
<dbReference type="Pfam" id="PF04973">
    <property type="entry name" value="NMN_transporter"/>
    <property type="match status" value="1"/>
</dbReference>
<evidence type="ECO:0000313" key="9">
    <source>
        <dbReference type="EMBL" id="CCI82850.1"/>
    </source>
</evidence>
<dbReference type="AlphaFoldDB" id="I7KIB7"/>
<evidence type="ECO:0000256" key="4">
    <source>
        <dbReference type="ARBA" id="ARBA00022475"/>
    </source>
</evidence>
<keyword evidence="5 8" id="KW-0812">Transmembrane</keyword>
<accession>I7KIB7</accession>
<reference evidence="9 12" key="1">
    <citation type="journal article" date="2012" name="J. Bacteriol.">
        <title>Draft Genome Sequence of Turicella otitidis ATCC 51513, Isolated from Middle Ear Fluid from a Child with Otitis Media.</title>
        <authorList>
            <person name="Brinkrolf K."/>
            <person name="Schneider J."/>
            <person name="Knecht M."/>
            <person name="Ruckert C."/>
            <person name="Tauch A."/>
        </authorList>
    </citation>
    <scope>NUCLEOTIDE SEQUENCE [LARGE SCALE GENOMIC DNA]</scope>
    <source>
        <strain evidence="9 12">ATCC 51513</strain>
    </source>
</reference>
<comment type="similarity">
    <text evidence="2">Belongs to the nicotinamide ribonucleoside (NR) uptake permease (TC 4.B.1) family.</text>
</comment>
<organism evidence="9 12">
    <name type="scientific">Corynebacterium otitidis ATCC 51513</name>
    <dbReference type="NCBI Taxonomy" id="883169"/>
    <lineage>
        <taxon>Bacteria</taxon>
        <taxon>Bacillati</taxon>
        <taxon>Actinomycetota</taxon>
        <taxon>Actinomycetes</taxon>
        <taxon>Mycobacteriales</taxon>
        <taxon>Corynebacteriaceae</taxon>
        <taxon>Corynebacterium</taxon>
    </lineage>
</organism>
<comment type="subcellular location">
    <subcellularLocation>
        <location evidence="1">Cell membrane</location>
        <topology evidence="1">Multi-pass membrane protein</topology>
    </subcellularLocation>
</comment>
<feature type="transmembrane region" description="Helical" evidence="8">
    <location>
        <begin position="135"/>
        <end position="152"/>
    </location>
</feature>
<reference evidence="10 11" key="2">
    <citation type="submission" date="2012-08" db="EMBL/GenBank/DDBJ databases">
        <title>The Genome Sequence of Turicella otitidis ATCC 51513.</title>
        <authorList>
            <consortium name="The Broad Institute Genome Sequencing Platform"/>
            <person name="Earl A."/>
            <person name="Ward D."/>
            <person name="Feldgarden M."/>
            <person name="Gevers D."/>
            <person name="Huys G."/>
            <person name="Walker B."/>
            <person name="Young S.K."/>
            <person name="Zeng Q."/>
            <person name="Gargeya S."/>
            <person name="Fitzgerald M."/>
            <person name="Haas B."/>
            <person name="Abouelleil A."/>
            <person name="Alvarado L."/>
            <person name="Arachchi H.M."/>
            <person name="Berlin A.M."/>
            <person name="Chapman S.B."/>
            <person name="Goldberg J."/>
            <person name="Griggs A."/>
            <person name="Gujja S."/>
            <person name="Hansen M."/>
            <person name="Howarth C."/>
            <person name="Imamovic A."/>
            <person name="Larimer J."/>
            <person name="McCowen C."/>
            <person name="Montmayeur A."/>
            <person name="Murphy C."/>
            <person name="Neiman D."/>
            <person name="Pearson M."/>
            <person name="Priest M."/>
            <person name="Roberts A."/>
            <person name="Saif S."/>
            <person name="Shea T."/>
            <person name="Sisk P."/>
            <person name="Sykes S."/>
            <person name="Wortman J."/>
            <person name="Nusbaum C."/>
            <person name="Birren B."/>
        </authorList>
    </citation>
    <scope>NUCLEOTIDE SEQUENCE [LARGE SCALE GENOMIC DNA]</scope>
    <source>
        <strain evidence="10 11">ATCC 51513</strain>
    </source>
</reference>
<evidence type="ECO:0000256" key="2">
    <source>
        <dbReference type="ARBA" id="ARBA00006669"/>
    </source>
</evidence>